<dbReference type="AlphaFoldDB" id="A0A9X2SDG4"/>
<feature type="domain" description="SIS" evidence="5">
    <location>
        <begin position="122"/>
        <end position="259"/>
    </location>
</feature>
<dbReference type="Gene3D" id="1.10.10.10">
    <property type="entry name" value="Winged helix-like DNA-binding domain superfamily/Winged helix DNA-binding domain"/>
    <property type="match status" value="1"/>
</dbReference>
<evidence type="ECO:0000259" key="5">
    <source>
        <dbReference type="PROSITE" id="PS51464"/>
    </source>
</evidence>
<reference evidence="6" key="1">
    <citation type="submission" date="2022-08" db="EMBL/GenBank/DDBJ databases">
        <title>The genomic sequence of strain Paenibacillus sp. SCIV0701.</title>
        <authorList>
            <person name="Zhao H."/>
        </authorList>
    </citation>
    <scope>NUCLEOTIDE SEQUENCE</scope>
    <source>
        <strain evidence="6">SCIV0701</strain>
    </source>
</reference>
<keyword evidence="2" id="KW-0238">DNA-binding</keyword>
<dbReference type="Pfam" id="PF01380">
    <property type="entry name" value="SIS"/>
    <property type="match status" value="1"/>
</dbReference>
<keyword evidence="3" id="KW-0804">Transcription</keyword>
<evidence type="ECO:0000259" key="4">
    <source>
        <dbReference type="PROSITE" id="PS51071"/>
    </source>
</evidence>
<gene>
    <name evidence="6" type="ORF">NQZ67_28700</name>
</gene>
<evidence type="ECO:0000256" key="3">
    <source>
        <dbReference type="ARBA" id="ARBA00023163"/>
    </source>
</evidence>
<dbReference type="InterPro" id="IPR035472">
    <property type="entry name" value="RpiR-like_SIS"/>
</dbReference>
<feature type="domain" description="HTH rpiR-type" evidence="4">
    <location>
        <begin position="1"/>
        <end position="76"/>
    </location>
</feature>
<dbReference type="GO" id="GO:1901135">
    <property type="term" value="P:carbohydrate derivative metabolic process"/>
    <property type="evidence" value="ECO:0007669"/>
    <property type="project" value="InterPro"/>
</dbReference>
<evidence type="ECO:0000256" key="1">
    <source>
        <dbReference type="ARBA" id="ARBA00023015"/>
    </source>
</evidence>
<dbReference type="Gene3D" id="3.40.50.10490">
    <property type="entry name" value="Glucose-6-phosphate isomerase like protein, domain 1"/>
    <property type="match status" value="1"/>
</dbReference>
<evidence type="ECO:0000256" key="2">
    <source>
        <dbReference type="ARBA" id="ARBA00023125"/>
    </source>
</evidence>
<dbReference type="GO" id="GO:0003700">
    <property type="term" value="F:DNA-binding transcription factor activity"/>
    <property type="evidence" value="ECO:0007669"/>
    <property type="project" value="InterPro"/>
</dbReference>
<dbReference type="SUPFAM" id="SSF46689">
    <property type="entry name" value="Homeodomain-like"/>
    <property type="match status" value="1"/>
</dbReference>
<dbReference type="EMBL" id="JANIPJ010000035">
    <property type="protein sequence ID" value="MCR2807863.1"/>
    <property type="molecule type" value="Genomic_DNA"/>
</dbReference>
<dbReference type="InterPro" id="IPR009057">
    <property type="entry name" value="Homeodomain-like_sf"/>
</dbReference>
<dbReference type="GO" id="GO:0097367">
    <property type="term" value="F:carbohydrate derivative binding"/>
    <property type="evidence" value="ECO:0007669"/>
    <property type="project" value="InterPro"/>
</dbReference>
<keyword evidence="7" id="KW-1185">Reference proteome</keyword>
<dbReference type="InterPro" id="IPR046348">
    <property type="entry name" value="SIS_dom_sf"/>
</dbReference>
<dbReference type="InterPro" id="IPR000281">
    <property type="entry name" value="HTH_RpiR"/>
</dbReference>
<dbReference type="PROSITE" id="PS51071">
    <property type="entry name" value="HTH_RPIR"/>
    <property type="match status" value="1"/>
</dbReference>
<dbReference type="PANTHER" id="PTHR30514">
    <property type="entry name" value="GLUCOKINASE"/>
    <property type="match status" value="1"/>
</dbReference>
<dbReference type="InterPro" id="IPR036388">
    <property type="entry name" value="WH-like_DNA-bd_sf"/>
</dbReference>
<dbReference type="InterPro" id="IPR001347">
    <property type="entry name" value="SIS_dom"/>
</dbReference>
<evidence type="ECO:0000313" key="6">
    <source>
        <dbReference type="EMBL" id="MCR2807863.1"/>
    </source>
</evidence>
<dbReference type="CDD" id="cd05013">
    <property type="entry name" value="SIS_RpiR"/>
    <property type="match status" value="1"/>
</dbReference>
<dbReference type="InterPro" id="IPR047640">
    <property type="entry name" value="RpiR-like"/>
</dbReference>
<accession>A0A9X2SDG4</accession>
<dbReference type="GO" id="GO:0003677">
    <property type="term" value="F:DNA binding"/>
    <property type="evidence" value="ECO:0007669"/>
    <property type="project" value="UniProtKB-KW"/>
</dbReference>
<dbReference type="PROSITE" id="PS51464">
    <property type="entry name" value="SIS"/>
    <property type="match status" value="1"/>
</dbReference>
<organism evidence="6 7">
    <name type="scientific">Paenibacillus soyae</name>
    <dbReference type="NCBI Taxonomy" id="2969249"/>
    <lineage>
        <taxon>Bacteria</taxon>
        <taxon>Bacillati</taxon>
        <taxon>Bacillota</taxon>
        <taxon>Bacilli</taxon>
        <taxon>Bacillales</taxon>
        <taxon>Paenibacillaceae</taxon>
        <taxon>Paenibacillus</taxon>
    </lineage>
</organism>
<protein>
    <submittedName>
        <fullName evidence="6">MurR/RpiR family transcriptional regulator</fullName>
    </submittedName>
</protein>
<proteinExistence type="predicted"/>
<sequence length="281" mass="30759">MTEIKWGTELSSLSKSQQAIANYIMGALPHIPYCTDEDIARQAGVSTATVSRFWRAVGYANLKAFKLHLLQNGQATPAKKMKQILRKVDHAEADIITEIADIAASNVTESGKRLDREQFRLAVEAVHEARKLYLFGGGAAGCAAELLSFRLNRIGVDAVRMAASGSELLETLMHAGEGDVLLLFGFVKRTPELTVLLAHAKEAGCRSVLITDLLVSDMIQECDYCLQIDRGEMDGFHSMTAPIAVAEALAVGVTKRRDGQAMEKLDRLNALRKRYSAQLPK</sequence>
<dbReference type="Proteomes" id="UP001141950">
    <property type="component" value="Unassembled WGS sequence"/>
</dbReference>
<name>A0A9X2SDG4_9BACL</name>
<evidence type="ECO:0000313" key="7">
    <source>
        <dbReference type="Proteomes" id="UP001141950"/>
    </source>
</evidence>
<dbReference type="SUPFAM" id="SSF53697">
    <property type="entry name" value="SIS domain"/>
    <property type="match status" value="1"/>
</dbReference>
<dbReference type="Pfam" id="PF01418">
    <property type="entry name" value="HTH_6"/>
    <property type="match status" value="1"/>
</dbReference>
<comment type="caution">
    <text evidence="6">The sequence shown here is derived from an EMBL/GenBank/DDBJ whole genome shotgun (WGS) entry which is preliminary data.</text>
</comment>
<keyword evidence="1" id="KW-0805">Transcription regulation</keyword>
<dbReference type="RefSeq" id="WP_257452737.1">
    <property type="nucleotide sequence ID" value="NZ_JANIPJ010000035.1"/>
</dbReference>